<feature type="transmembrane region" description="Helical" evidence="1">
    <location>
        <begin position="40"/>
        <end position="59"/>
    </location>
</feature>
<feature type="transmembrane region" description="Helical" evidence="1">
    <location>
        <begin position="9"/>
        <end position="28"/>
    </location>
</feature>
<organism evidence="2 3">
    <name type="scientific">Arcicella aurantiaca</name>
    <dbReference type="NCBI Taxonomy" id="591202"/>
    <lineage>
        <taxon>Bacteria</taxon>
        <taxon>Pseudomonadati</taxon>
        <taxon>Bacteroidota</taxon>
        <taxon>Cytophagia</taxon>
        <taxon>Cytophagales</taxon>
        <taxon>Flectobacillaceae</taxon>
        <taxon>Arcicella</taxon>
    </lineage>
</organism>
<dbReference type="AlphaFoldDB" id="A0A316EZ69"/>
<accession>A0A316EZ69</accession>
<evidence type="ECO:0008006" key="4">
    <source>
        <dbReference type="Google" id="ProtNLM"/>
    </source>
</evidence>
<dbReference type="Proteomes" id="UP000245489">
    <property type="component" value="Unassembled WGS sequence"/>
</dbReference>
<keyword evidence="1" id="KW-0472">Membrane</keyword>
<evidence type="ECO:0000313" key="3">
    <source>
        <dbReference type="Proteomes" id="UP000245489"/>
    </source>
</evidence>
<dbReference type="EMBL" id="QGGO01000003">
    <property type="protein sequence ID" value="PWK28565.1"/>
    <property type="molecule type" value="Genomic_DNA"/>
</dbReference>
<protein>
    <recommendedName>
        <fullName evidence="4">DUF3311 domain-containing protein</fullName>
    </recommendedName>
</protein>
<reference evidence="2 3" key="1">
    <citation type="submission" date="2018-05" db="EMBL/GenBank/DDBJ databases">
        <title>Genomic Encyclopedia of Archaeal and Bacterial Type Strains, Phase II (KMG-II): from individual species to whole genera.</title>
        <authorList>
            <person name="Goeker M."/>
        </authorList>
    </citation>
    <scope>NUCLEOTIDE SEQUENCE [LARGE SCALE GENOMIC DNA]</scope>
    <source>
        <strain evidence="2 3">DSM 22214</strain>
    </source>
</reference>
<keyword evidence="1" id="KW-1133">Transmembrane helix</keyword>
<sequence>METRKDQKLLIISCLFLVLFTFPVLSIFNSKSSVGGIPVLYLYIFFIWILFIVTIFRVIKKERKEIKKDE</sequence>
<proteinExistence type="predicted"/>
<name>A0A316EZ69_9BACT</name>
<evidence type="ECO:0000313" key="2">
    <source>
        <dbReference type="EMBL" id="PWK28565.1"/>
    </source>
</evidence>
<keyword evidence="3" id="KW-1185">Reference proteome</keyword>
<evidence type="ECO:0000256" key="1">
    <source>
        <dbReference type="SAM" id="Phobius"/>
    </source>
</evidence>
<keyword evidence="1" id="KW-0812">Transmembrane</keyword>
<comment type="caution">
    <text evidence="2">The sequence shown here is derived from an EMBL/GenBank/DDBJ whole genome shotgun (WGS) entry which is preliminary data.</text>
</comment>
<gene>
    <name evidence="2" type="ORF">LV89_00769</name>
</gene>